<protein>
    <submittedName>
        <fullName evidence="1">Uncharacterized protein</fullName>
    </submittedName>
</protein>
<name>A0A645J8F9_9ZZZZ</name>
<reference evidence="1" key="1">
    <citation type="submission" date="2019-08" db="EMBL/GenBank/DDBJ databases">
        <authorList>
            <person name="Kucharzyk K."/>
            <person name="Murdoch R.W."/>
            <person name="Higgins S."/>
            <person name="Loffler F."/>
        </authorList>
    </citation>
    <scope>NUCLEOTIDE SEQUENCE</scope>
</reference>
<proteinExistence type="predicted"/>
<evidence type="ECO:0000313" key="1">
    <source>
        <dbReference type="EMBL" id="MPN59430.1"/>
    </source>
</evidence>
<sequence length="45" mass="4520">MAGSGERDGKKYTAPGITRFGRGGFVAVAGVAVAVPSEHGFAALR</sequence>
<dbReference type="EMBL" id="VSSQ01133442">
    <property type="protein sequence ID" value="MPN59430.1"/>
    <property type="molecule type" value="Genomic_DNA"/>
</dbReference>
<dbReference type="AlphaFoldDB" id="A0A645J8F9"/>
<comment type="caution">
    <text evidence="1">The sequence shown here is derived from an EMBL/GenBank/DDBJ whole genome shotgun (WGS) entry which is preliminary data.</text>
</comment>
<organism evidence="1">
    <name type="scientific">bioreactor metagenome</name>
    <dbReference type="NCBI Taxonomy" id="1076179"/>
    <lineage>
        <taxon>unclassified sequences</taxon>
        <taxon>metagenomes</taxon>
        <taxon>ecological metagenomes</taxon>
    </lineage>
</organism>
<gene>
    <name evidence="1" type="ORF">SDC9_207151</name>
</gene>
<accession>A0A645J8F9</accession>